<dbReference type="AlphaFoldDB" id="A0A9N9FIV1"/>
<name>A0A9N9FIV1_9GLOM</name>
<evidence type="ECO:0000313" key="1">
    <source>
        <dbReference type="EMBL" id="CAG8537206.1"/>
    </source>
</evidence>
<sequence length="297" mass="33265">MVKIEPLSTLVKVFSSAKIHLPDKPLDETSVPYLLASDISVKEFNSFIESKEPSGYKFEYNNRCVYIVDMCSSEHEAIIEELRDCFRAPFLGTRSINCPVQIRGQPLHMSPARDGSHIAPDLAILPHYTYVPPPPVSHPGPPPSDIRGNPYARIICEVAVAQSSPNLNIKCRLWKREEYAQDVLGIKLYDVKTTRNNPQGMLDRAMKATLWRSGVARRKWKFGTVKKDGSPIGPNGCNGPNDPNYLITIPVADVFFDPPVPNIAYIPLAPPPPAVMATNFTIDLYNVQQMVLYYQQK</sequence>
<evidence type="ECO:0000313" key="2">
    <source>
        <dbReference type="Proteomes" id="UP000789739"/>
    </source>
</evidence>
<protein>
    <submittedName>
        <fullName evidence="1">2684_t:CDS:1</fullName>
    </submittedName>
</protein>
<accession>A0A9N9FIV1</accession>
<dbReference type="EMBL" id="CAJVPI010000454">
    <property type="protein sequence ID" value="CAG8537206.1"/>
    <property type="molecule type" value="Genomic_DNA"/>
</dbReference>
<gene>
    <name evidence="1" type="ORF">PBRASI_LOCUS4406</name>
</gene>
<comment type="caution">
    <text evidence="1">The sequence shown here is derived from an EMBL/GenBank/DDBJ whole genome shotgun (WGS) entry which is preliminary data.</text>
</comment>
<reference evidence="1" key="1">
    <citation type="submission" date="2021-06" db="EMBL/GenBank/DDBJ databases">
        <authorList>
            <person name="Kallberg Y."/>
            <person name="Tangrot J."/>
            <person name="Rosling A."/>
        </authorList>
    </citation>
    <scope>NUCLEOTIDE SEQUENCE</scope>
    <source>
        <strain evidence="1">BR232B</strain>
    </source>
</reference>
<dbReference type="OrthoDB" id="2370325at2759"/>
<organism evidence="1 2">
    <name type="scientific">Paraglomus brasilianum</name>
    <dbReference type="NCBI Taxonomy" id="144538"/>
    <lineage>
        <taxon>Eukaryota</taxon>
        <taxon>Fungi</taxon>
        <taxon>Fungi incertae sedis</taxon>
        <taxon>Mucoromycota</taxon>
        <taxon>Glomeromycotina</taxon>
        <taxon>Glomeromycetes</taxon>
        <taxon>Paraglomerales</taxon>
        <taxon>Paraglomeraceae</taxon>
        <taxon>Paraglomus</taxon>
    </lineage>
</organism>
<proteinExistence type="predicted"/>
<dbReference type="Proteomes" id="UP000789739">
    <property type="component" value="Unassembled WGS sequence"/>
</dbReference>
<keyword evidence="2" id="KW-1185">Reference proteome</keyword>